<reference evidence="2 3" key="1">
    <citation type="submission" date="2017-09" db="EMBL/GenBank/DDBJ databases">
        <title>Depth-based differentiation of microbial function through sediment-hosted aquifers and enrichment of novel symbionts in the deep terrestrial subsurface.</title>
        <authorList>
            <person name="Probst A.J."/>
            <person name="Ladd B."/>
            <person name="Jarett J.K."/>
            <person name="Geller-Mcgrath D.E."/>
            <person name="Sieber C.M."/>
            <person name="Emerson J.B."/>
            <person name="Anantharaman K."/>
            <person name="Thomas B.C."/>
            <person name="Malmstrom R."/>
            <person name="Stieglmeier M."/>
            <person name="Klingl A."/>
            <person name="Woyke T."/>
            <person name="Ryan C.M."/>
            <person name="Banfield J.F."/>
        </authorList>
    </citation>
    <scope>NUCLEOTIDE SEQUENCE [LARGE SCALE GENOMIC DNA]</scope>
    <source>
        <strain evidence="2">CG11_big_fil_rev_8_21_14_0_20_40_24</strain>
    </source>
</reference>
<organism evidence="2 3">
    <name type="scientific">Candidatus Zambryskibacteria bacterium CG11_big_fil_rev_8_21_14_0_20_40_24</name>
    <dbReference type="NCBI Taxonomy" id="1975116"/>
    <lineage>
        <taxon>Bacteria</taxon>
        <taxon>Candidatus Zambryskiibacteriota</taxon>
    </lineage>
</organism>
<feature type="transmembrane region" description="Helical" evidence="1">
    <location>
        <begin position="36"/>
        <end position="59"/>
    </location>
</feature>
<comment type="caution">
    <text evidence="2">The sequence shown here is derived from an EMBL/GenBank/DDBJ whole genome shotgun (WGS) entry which is preliminary data.</text>
</comment>
<dbReference type="EMBL" id="PCVC01000028">
    <property type="protein sequence ID" value="PIQ67038.1"/>
    <property type="molecule type" value="Genomic_DNA"/>
</dbReference>
<feature type="transmembrane region" description="Helical" evidence="1">
    <location>
        <begin position="97"/>
        <end position="116"/>
    </location>
</feature>
<keyword evidence="1" id="KW-0812">Transmembrane</keyword>
<sequence>MESQNNVYGFPENNLQQTYSPLANSQDINTPTLVKIISWLLIINGLINIATAGLALFFGSLGIPLVSSMAYTSGIISLVVGIAYVITPFGLRKMKKWALYVITFFALFGLASYIYTLSTSFSRSSWDIISWSITVLFIIYLWAIYKKFN</sequence>
<keyword evidence="1" id="KW-1133">Transmembrane helix</keyword>
<accession>A0A2H0K701</accession>
<dbReference type="AlphaFoldDB" id="A0A2H0K701"/>
<feature type="transmembrane region" description="Helical" evidence="1">
    <location>
        <begin position="65"/>
        <end position="85"/>
    </location>
</feature>
<feature type="transmembrane region" description="Helical" evidence="1">
    <location>
        <begin position="128"/>
        <end position="145"/>
    </location>
</feature>
<name>A0A2H0K701_9BACT</name>
<dbReference type="Proteomes" id="UP000229834">
    <property type="component" value="Unassembled WGS sequence"/>
</dbReference>
<keyword evidence="1" id="KW-0472">Membrane</keyword>
<gene>
    <name evidence="2" type="ORF">COV95_00895</name>
</gene>
<protein>
    <submittedName>
        <fullName evidence="2">Uncharacterized protein</fullName>
    </submittedName>
</protein>
<evidence type="ECO:0000256" key="1">
    <source>
        <dbReference type="SAM" id="Phobius"/>
    </source>
</evidence>
<proteinExistence type="predicted"/>
<evidence type="ECO:0000313" key="3">
    <source>
        <dbReference type="Proteomes" id="UP000229834"/>
    </source>
</evidence>
<evidence type="ECO:0000313" key="2">
    <source>
        <dbReference type="EMBL" id="PIQ67038.1"/>
    </source>
</evidence>